<feature type="non-terminal residue" evidence="2">
    <location>
        <position position="1"/>
    </location>
</feature>
<name>A0A699PY92_TANCI</name>
<dbReference type="EMBL" id="BKCJ010965386">
    <property type="protein sequence ID" value="GFC55474.1"/>
    <property type="molecule type" value="Genomic_DNA"/>
</dbReference>
<keyword evidence="2" id="KW-0548">Nucleotidyltransferase</keyword>
<feature type="compositionally biased region" description="Basic and acidic residues" evidence="1">
    <location>
        <begin position="1"/>
        <end position="12"/>
    </location>
</feature>
<gene>
    <name evidence="2" type="ORF">Tci_827444</name>
</gene>
<feature type="region of interest" description="Disordered" evidence="1">
    <location>
        <begin position="1"/>
        <end position="38"/>
    </location>
</feature>
<evidence type="ECO:0000256" key="1">
    <source>
        <dbReference type="SAM" id="MobiDB-lite"/>
    </source>
</evidence>
<dbReference type="Gene3D" id="3.30.70.270">
    <property type="match status" value="1"/>
</dbReference>
<protein>
    <submittedName>
        <fullName evidence="2">Reverse transcriptase domain-containing protein</fullName>
    </submittedName>
</protein>
<sequence length="171" mass="18852">PSPKPYVHDDPSVNRIHGSGSSSISIRVSEESSSGHSTMKSANICPLIDTLCLGLKVCPDKVDVVISLPSPKCLKDVQKLNGKLKSLNEFLAKSADKSLPFFKMLKKCTKISDFHWTAEAEKAFKQMKQLIAELTVLAASMEKEELIVYLVATKETVSAILMMEREAKQMP</sequence>
<dbReference type="GO" id="GO:0003964">
    <property type="term" value="F:RNA-directed DNA polymerase activity"/>
    <property type="evidence" value="ECO:0007669"/>
    <property type="project" value="UniProtKB-KW"/>
</dbReference>
<keyword evidence="2" id="KW-0695">RNA-directed DNA polymerase</keyword>
<reference evidence="2" key="1">
    <citation type="journal article" date="2019" name="Sci. Rep.">
        <title>Draft genome of Tanacetum cinerariifolium, the natural source of mosquito coil.</title>
        <authorList>
            <person name="Yamashiro T."/>
            <person name="Shiraishi A."/>
            <person name="Satake H."/>
            <person name="Nakayama K."/>
        </authorList>
    </citation>
    <scope>NUCLEOTIDE SEQUENCE</scope>
</reference>
<organism evidence="2">
    <name type="scientific">Tanacetum cinerariifolium</name>
    <name type="common">Dalmatian daisy</name>
    <name type="synonym">Chrysanthemum cinerariifolium</name>
    <dbReference type="NCBI Taxonomy" id="118510"/>
    <lineage>
        <taxon>Eukaryota</taxon>
        <taxon>Viridiplantae</taxon>
        <taxon>Streptophyta</taxon>
        <taxon>Embryophyta</taxon>
        <taxon>Tracheophyta</taxon>
        <taxon>Spermatophyta</taxon>
        <taxon>Magnoliopsida</taxon>
        <taxon>eudicotyledons</taxon>
        <taxon>Gunneridae</taxon>
        <taxon>Pentapetalae</taxon>
        <taxon>asterids</taxon>
        <taxon>campanulids</taxon>
        <taxon>Asterales</taxon>
        <taxon>Asteraceae</taxon>
        <taxon>Asteroideae</taxon>
        <taxon>Anthemideae</taxon>
        <taxon>Anthemidinae</taxon>
        <taxon>Tanacetum</taxon>
    </lineage>
</organism>
<dbReference type="AlphaFoldDB" id="A0A699PY92"/>
<proteinExistence type="predicted"/>
<evidence type="ECO:0000313" key="2">
    <source>
        <dbReference type="EMBL" id="GFC55474.1"/>
    </source>
</evidence>
<comment type="caution">
    <text evidence="2">The sequence shown here is derived from an EMBL/GenBank/DDBJ whole genome shotgun (WGS) entry which is preliminary data.</text>
</comment>
<accession>A0A699PY92</accession>
<dbReference type="InterPro" id="IPR043128">
    <property type="entry name" value="Rev_trsase/Diguanyl_cyclase"/>
</dbReference>
<dbReference type="SUPFAM" id="SSF56672">
    <property type="entry name" value="DNA/RNA polymerases"/>
    <property type="match status" value="1"/>
</dbReference>
<feature type="non-terminal residue" evidence="2">
    <location>
        <position position="171"/>
    </location>
</feature>
<dbReference type="InterPro" id="IPR043502">
    <property type="entry name" value="DNA/RNA_pol_sf"/>
</dbReference>
<keyword evidence="2" id="KW-0808">Transferase</keyword>
<feature type="compositionally biased region" description="Low complexity" evidence="1">
    <location>
        <begin position="15"/>
        <end position="37"/>
    </location>
</feature>